<reference evidence="1 2" key="1">
    <citation type="journal article" date="2019" name="Syst. Appl. Microbiol.">
        <title>New species of pathogenic Pseudomonas isolated from citrus in Tunisia: Proposal of Pseudomonas kairouanensis sp. nov. and Pseudomonas nabeulensis sp. nov.</title>
        <authorList>
            <person name="Oueslati M."/>
            <person name="Mulet M."/>
            <person name="Gomila M."/>
            <person name="Berge O."/>
            <person name="Hajlaoui M.R."/>
            <person name="Lalucat J."/>
            <person name="Sadfi-Zouaoui N."/>
            <person name="Garcia-Valdes E."/>
        </authorList>
    </citation>
    <scope>NUCLEOTIDE SEQUENCE [LARGE SCALE GENOMIC DNA]</scope>
    <source>
        <strain evidence="1 2">E10B</strain>
    </source>
</reference>
<organism evidence="1 2">
    <name type="scientific">Pseudomonas nabeulensis</name>
    <dbReference type="NCBI Taxonomy" id="2293833"/>
    <lineage>
        <taxon>Bacteria</taxon>
        <taxon>Pseudomonadati</taxon>
        <taxon>Pseudomonadota</taxon>
        <taxon>Gammaproteobacteria</taxon>
        <taxon>Pseudomonadales</taxon>
        <taxon>Pseudomonadaceae</taxon>
        <taxon>Pseudomonas</taxon>
    </lineage>
</organism>
<dbReference type="EMBL" id="QUZT01000008">
    <property type="protein sequence ID" value="TFY94904.1"/>
    <property type="molecule type" value="Genomic_DNA"/>
</dbReference>
<protein>
    <submittedName>
        <fullName evidence="1">Uncharacterized protein</fullName>
    </submittedName>
</protein>
<name>A0A4Z0B9A7_9PSED</name>
<dbReference type="OrthoDB" id="7023998at2"/>
<accession>A0A4Z0B9A7</accession>
<dbReference type="AlphaFoldDB" id="A0A4Z0B9A7"/>
<dbReference type="RefSeq" id="WP_135307745.1">
    <property type="nucleotide sequence ID" value="NZ_QUZT01000008.1"/>
</dbReference>
<dbReference type="Proteomes" id="UP000297734">
    <property type="component" value="Unassembled WGS sequence"/>
</dbReference>
<keyword evidence="2" id="KW-1185">Reference proteome</keyword>
<evidence type="ECO:0000313" key="1">
    <source>
        <dbReference type="EMBL" id="TFY94904.1"/>
    </source>
</evidence>
<gene>
    <name evidence="1" type="ORF">DYL61_06930</name>
</gene>
<evidence type="ECO:0000313" key="2">
    <source>
        <dbReference type="Proteomes" id="UP000297734"/>
    </source>
</evidence>
<sequence>MNASISNSFVFTPPSQHLFPVEQLIADEKDNPKRWVSAFGVAERRFGETFDTSTHAAVIKMMMATLGPTPANMFNQVVPCDNGYAVTMKDEFQVYISQGELHQIAQASRFNGDDTEVVRAANFALAVFVKRKQSVGGYDSFEAALATTLEGETTFRCLKGMGVYGLCQYVSPSEMVGQGVVAVMGVRNKGSALVVDGVGQDHGQTLQIGKNYGFRMFAGPPRPSPLIDKAPASNKPEDIWRGFYQGAEGNCVTVSAIKAAMMRFGQSPRDIYRQVTEVEGGFEVIMRDSFRLTLTHDELGKARIASNFVGNDTALVEDANFLYAVSAIRAQLENNDFRARKSFDVAMETLNDGEMPGEALRRLGLIAYIRQSDIDELAQGAIGTLADNNHSVVVVNGAIDWYGEKQTLRSSPGKGLGLWALKLV</sequence>
<comment type="caution">
    <text evidence="1">The sequence shown here is derived from an EMBL/GenBank/DDBJ whole genome shotgun (WGS) entry which is preliminary data.</text>
</comment>
<proteinExistence type="predicted"/>